<evidence type="ECO:0000256" key="1">
    <source>
        <dbReference type="SAM" id="MobiDB-lite"/>
    </source>
</evidence>
<accession>A0A1H6FJL8</accession>
<dbReference type="SUPFAM" id="SSF81606">
    <property type="entry name" value="PP2C-like"/>
    <property type="match status" value="1"/>
</dbReference>
<dbReference type="InterPro" id="IPR036457">
    <property type="entry name" value="PPM-type-like_dom_sf"/>
</dbReference>
<feature type="region of interest" description="Disordered" evidence="1">
    <location>
        <begin position="281"/>
        <end position="317"/>
    </location>
</feature>
<keyword evidence="4" id="KW-1185">Reference proteome</keyword>
<dbReference type="PROSITE" id="PS51746">
    <property type="entry name" value="PPM_2"/>
    <property type="match status" value="1"/>
</dbReference>
<name>A0A1H6FJL8_THEAL</name>
<organism evidence="3 4">
    <name type="scientific">Thermoleophilum album</name>
    <dbReference type="NCBI Taxonomy" id="29539"/>
    <lineage>
        <taxon>Bacteria</taxon>
        <taxon>Bacillati</taxon>
        <taxon>Actinomycetota</taxon>
        <taxon>Thermoleophilia</taxon>
        <taxon>Thermoleophilales</taxon>
        <taxon>Thermoleophilaceae</taxon>
        <taxon>Thermoleophilum</taxon>
    </lineage>
</organism>
<feature type="compositionally biased region" description="Basic residues" evidence="1">
    <location>
        <begin position="304"/>
        <end position="317"/>
    </location>
</feature>
<dbReference type="EMBL" id="FNWJ01000001">
    <property type="protein sequence ID" value="SEH11041.1"/>
    <property type="molecule type" value="Genomic_DNA"/>
</dbReference>
<dbReference type="SMART" id="SM00332">
    <property type="entry name" value="PP2Cc"/>
    <property type="match status" value="1"/>
</dbReference>
<evidence type="ECO:0000259" key="2">
    <source>
        <dbReference type="PROSITE" id="PS51746"/>
    </source>
</evidence>
<feature type="domain" description="PPM-type phosphatase" evidence="2">
    <location>
        <begin position="7"/>
        <end position="235"/>
    </location>
</feature>
<dbReference type="PANTHER" id="PTHR47992">
    <property type="entry name" value="PROTEIN PHOSPHATASE"/>
    <property type="match status" value="1"/>
</dbReference>
<protein>
    <submittedName>
        <fullName evidence="3">Protein phosphatase</fullName>
    </submittedName>
</protein>
<reference evidence="4" key="1">
    <citation type="submission" date="2016-10" db="EMBL/GenBank/DDBJ databases">
        <authorList>
            <person name="Varghese N."/>
            <person name="Submissions S."/>
        </authorList>
    </citation>
    <scope>NUCLEOTIDE SEQUENCE [LARGE SCALE GENOMIC DNA]</scope>
    <source>
        <strain evidence="4">ATCC 35263</strain>
    </source>
</reference>
<dbReference type="SMART" id="SM00331">
    <property type="entry name" value="PP2C_SIG"/>
    <property type="match status" value="1"/>
</dbReference>
<evidence type="ECO:0000313" key="4">
    <source>
        <dbReference type="Proteomes" id="UP000222056"/>
    </source>
</evidence>
<dbReference type="AlphaFoldDB" id="A0A1H6FJL8"/>
<sequence length="425" mass="45980">MTLRIVEHAEATDRGRYREINEDALVVAPPYFAVADGMGGAQAGEVASRVAAEVVREHRRDLPPESLLADIAREANRRIYELAARDERHRGMGTTLTAALVAGDEVAIGHVGDSRAYRFRDGRLEQLTRDHSLVAELQRSGQITPEAAEQHPQRSVITRALGPEPEVEVDTYTVPARDGDVFLLCSDGLTTMLSDGEIEAVLKSSRDLKEAAENLVRAANQSGGRDNITVVLFKLAEEESQRGAGVDTAQDAGSTDDRQADHEHTIVGGLKAAELAARAPREASGRVGSVTLSEQEPGPAVAQRRARRARGRSSGRARPLRRVVATATALLLLAGLFVGGRAAVRSVYFVGTDQSGLIAVYRGLPYELPFGIELYEQEYVSGIPALALPAERRAAVLDHRLRDRSDAIGLVRAIEQGRIEGLDRQ</sequence>
<gene>
    <name evidence="3" type="ORF">SAMN02745716_0641</name>
</gene>
<dbReference type="InterPro" id="IPR001932">
    <property type="entry name" value="PPM-type_phosphatase-like_dom"/>
</dbReference>
<dbReference type="Pfam" id="PF13672">
    <property type="entry name" value="PP2C_2"/>
    <property type="match status" value="1"/>
</dbReference>
<dbReference type="NCBIfam" id="NF033484">
    <property type="entry name" value="Stp1_PP2C_phos"/>
    <property type="match status" value="1"/>
</dbReference>
<dbReference type="GO" id="GO:0004722">
    <property type="term" value="F:protein serine/threonine phosphatase activity"/>
    <property type="evidence" value="ECO:0007669"/>
    <property type="project" value="InterPro"/>
</dbReference>
<evidence type="ECO:0000313" key="3">
    <source>
        <dbReference type="EMBL" id="SEH11041.1"/>
    </source>
</evidence>
<dbReference type="Proteomes" id="UP000222056">
    <property type="component" value="Unassembled WGS sequence"/>
</dbReference>
<dbReference type="STRING" id="29539.SAMN02745716_0641"/>
<proteinExistence type="predicted"/>
<dbReference type="RefSeq" id="WP_218138223.1">
    <property type="nucleotide sequence ID" value="NZ_FNWJ01000001.1"/>
</dbReference>
<dbReference type="CDD" id="cd00143">
    <property type="entry name" value="PP2Cc"/>
    <property type="match status" value="1"/>
</dbReference>
<dbReference type="InterPro" id="IPR015655">
    <property type="entry name" value="PP2C"/>
</dbReference>
<dbReference type="Gene3D" id="3.60.40.10">
    <property type="entry name" value="PPM-type phosphatase domain"/>
    <property type="match status" value="1"/>
</dbReference>